<dbReference type="Proteomes" id="UP001168537">
    <property type="component" value="Unassembled WGS sequence"/>
</dbReference>
<keyword evidence="2" id="KW-0732">Signal</keyword>
<reference evidence="3" key="1">
    <citation type="submission" date="2023-06" db="EMBL/GenBank/DDBJ databases">
        <title>Draft genome sequence of Nocardioides sp. SOB72.</title>
        <authorList>
            <person name="Zhang G."/>
        </authorList>
    </citation>
    <scope>NUCLEOTIDE SEQUENCE</scope>
    <source>
        <strain evidence="3">SOB72</strain>
    </source>
</reference>
<feature type="region of interest" description="Disordered" evidence="1">
    <location>
        <begin position="26"/>
        <end position="64"/>
    </location>
</feature>
<feature type="region of interest" description="Disordered" evidence="1">
    <location>
        <begin position="125"/>
        <end position="149"/>
    </location>
</feature>
<organism evidence="3 4">
    <name type="scientific">Nocardioides abyssi</name>
    <dbReference type="NCBI Taxonomy" id="3058370"/>
    <lineage>
        <taxon>Bacteria</taxon>
        <taxon>Bacillati</taxon>
        <taxon>Actinomycetota</taxon>
        <taxon>Actinomycetes</taxon>
        <taxon>Propionibacteriales</taxon>
        <taxon>Nocardioidaceae</taxon>
        <taxon>Nocardioides</taxon>
    </lineage>
</organism>
<comment type="caution">
    <text evidence="3">The sequence shown here is derived from an EMBL/GenBank/DDBJ whole genome shotgun (WGS) entry which is preliminary data.</text>
</comment>
<evidence type="ECO:0008006" key="5">
    <source>
        <dbReference type="Google" id="ProtNLM"/>
    </source>
</evidence>
<keyword evidence="4" id="KW-1185">Reference proteome</keyword>
<feature type="chain" id="PRO_5046588462" description="Secreted protein" evidence="2">
    <location>
        <begin position="25"/>
        <end position="149"/>
    </location>
</feature>
<evidence type="ECO:0000256" key="1">
    <source>
        <dbReference type="SAM" id="MobiDB-lite"/>
    </source>
</evidence>
<accession>A0ABT8ESD0</accession>
<protein>
    <recommendedName>
        <fullName evidence="5">Secreted protein</fullName>
    </recommendedName>
</protein>
<evidence type="ECO:0000256" key="2">
    <source>
        <dbReference type="SAM" id="SignalP"/>
    </source>
</evidence>
<dbReference type="EMBL" id="JAUHJR010000002">
    <property type="protein sequence ID" value="MDN4161068.1"/>
    <property type="molecule type" value="Genomic_DNA"/>
</dbReference>
<gene>
    <name evidence="3" type="ORF">QWY29_06835</name>
</gene>
<evidence type="ECO:0000313" key="4">
    <source>
        <dbReference type="Proteomes" id="UP001168537"/>
    </source>
</evidence>
<name>A0ABT8ESD0_9ACTN</name>
<sequence length="149" mass="14878">MRRAATLPALLSAGLFALTLTACSGDDEPDATGGPSGTTSSSSPSSSASSAPSSPSARPTDIEELVASLPSCTEVWVADQPLPTDYAGCKVPGGGIDLGAVLECVDGAGLAAYRDRFWARLGEPVEDSGGGGTQQDPEYATAVGLCQGE</sequence>
<feature type="signal peptide" evidence="2">
    <location>
        <begin position="1"/>
        <end position="24"/>
    </location>
</feature>
<dbReference type="RefSeq" id="WP_300959949.1">
    <property type="nucleotide sequence ID" value="NZ_JAUHJR010000002.1"/>
</dbReference>
<feature type="compositionally biased region" description="Low complexity" evidence="1">
    <location>
        <begin position="31"/>
        <end position="57"/>
    </location>
</feature>
<evidence type="ECO:0000313" key="3">
    <source>
        <dbReference type="EMBL" id="MDN4161068.1"/>
    </source>
</evidence>
<dbReference type="PROSITE" id="PS51257">
    <property type="entry name" value="PROKAR_LIPOPROTEIN"/>
    <property type="match status" value="1"/>
</dbReference>
<proteinExistence type="predicted"/>